<keyword evidence="2" id="KW-1185">Reference proteome</keyword>
<dbReference type="Proteomes" id="UP000032142">
    <property type="component" value="Unassembled WGS sequence"/>
</dbReference>
<evidence type="ECO:0000313" key="2">
    <source>
        <dbReference type="Proteomes" id="UP000032142"/>
    </source>
</evidence>
<reference evidence="2" key="1">
    <citation type="submission" date="2014-09" db="EMBL/GenBank/DDBJ databases">
        <authorList>
            <person name="Mudge J."/>
            <person name="Ramaraj T."/>
            <person name="Lindquist I.E."/>
            <person name="Bharti A.K."/>
            <person name="Sundararajan A."/>
            <person name="Cameron C.T."/>
            <person name="Woodward J.E."/>
            <person name="May G.D."/>
            <person name="Brubaker C."/>
            <person name="Broadhvest J."/>
            <person name="Wilkins T.A."/>
        </authorList>
    </citation>
    <scope>NUCLEOTIDE SEQUENCE</scope>
    <source>
        <strain evidence="2">cv. AKA8401</strain>
    </source>
</reference>
<gene>
    <name evidence="1" type="ORF">F383_38549</name>
</gene>
<evidence type="ECO:0000313" key="1">
    <source>
        <dbReference type="EMBL" id="KHF99598.1"/>
    </source>
</evidence>
<name>A0A0B0MJF9_GOSAR</name>
<accession>A0A0B0MJF9</accession>
<proteinExistence type="predicted"/>
<sequence>MNSKLRSVNFP</sequence>
<organism evidence="1 2">
    <name type="scientific">Gossypium arboreum</name>
    <name type="common">Tree cotton</name>
    <name type="synonym">Gossypium nanking</name>
    <dbReference type="NCBI Taxonomy" id="29729"/>
    <lineage>
        <taxon>Eukaryota</taxon>
        <taxon>Viridiplantae</taxon>
        <taxon>Streptophyta</taxon>
        <taxon>Embryophyta</taxon>
        <taxon>Tracheophyta</taxon>
        <taxon>Spermatophyta</taxon>
        <taxon>Magnoliopsida</taxon>
        <taxon>eudicotyledons</taxon>
        <taxon>Gunneridae</taxon>
        <taxon>Pentapetalae</taxon>
        <taxon>rosids</taxon>
        <taxon>malvids</taxon>
        <taxon>Malvales</taxon>
        <taxon>Malvaceae</taxon>
        <taxon>Malvoideae</taxon>
        <taxon>Gossypium</taxon>
    </lineage>
</organism>
<protein>
    <submittedName>
        <fullName evidence="1">Uncharacterized protein</fullName>
    </submittedName>
</protein>
<comment type="caution">
    <text evidence="1">The sequence shown here is derived from an EMBL/GenBank/DDBJ whole genome shotgun (WGS) entry which is preliminary data.</text>
</comment>
<dbReference type="EMBL" id="JRRC01085960">
    <property type="protein sequence ID" value="KHF99598.1"/>
    <property type="molecule type" value="Genomic_DNA"/>
</dbReference>